<dbReference type="SUPFAM" id="SSF52499">
    <property type="entry name" value="Isochorismatase-like hydrolases"/>
    <property type="match status" value="1"/>
</dbReference>
<evidence type="ECO:0000256" key="4">
    <source>
        <dbReference type="ARBA" id="ARBA00048590"/>
    </source>
</evidence>
<comment type="catalytic activity">
    <reaction evidence="4">
        <text>isochorismate + H2O = (2S,3S)-2,3-dihydroxy-2,3-dihydrobenzoate + pyruvate</text>
        <dbReference type="Rhea" id="RHEA:11112"/>
        <dbReference type="ChEBI" id="CHEBI:15361"/>
        <dbReference type="ChEBI" id="CHEBI:15377"/>
        <dbReference type="ChEBI" id="CHEBI:29780"/>
        <dbReference type="ChEBI" id="CHEBI:58764"/>
        <dbReference type="EC" id="3.3.2.1"/>
    </reaction>
</comment>
<keyword evidence="5" id="KW-0597">Phosphoprotein</keyword>
<dbReference type="Pfam" id="PF00857">
    <property type="entry name" value="Isochorismatase"/>
    <property type="match status" value="1"/>
</dbReference>
<reference evidence="9 10" key="1">
    <citation type="submission" date="2019-11" db="EMBL/GenBank/DDBJ databases">
        <title>Genome sequence of Deinococcus xianganensis Y35, AI-2 producing algicidal bacterium, isolated from lake water.</title>
        <authorList>
            <person name="Li Y."/>
        </authorList>
    </citation>
    <scope>NUCLEOTIDE SEQUENCE [LARGE SCALE GENOMIC DNA]</scope>
    <source>
        <strain evidence="9 10">Y35</strain>
    </source>
</reference>
<feature type="modified residue" description="O-(pantetheine 4'-phosphoryl)serine" evidence="5">
    <location>
        <position position="251"/>
    </location>
</feature>
<dbReference type="InterPro" id="IPR016291">
    <property type="entry name" value="Isochorismatase"/>
</dbReference>
<keyword evidence="3" id="KW-0378">Hydrolase</keyword>
<dbReference type="Pfam" id="PF00550">
    <property type="entry name" value="PP-binding"/>
    <property type="match status" value="1"/>
</dbReference>
<dbReference type="Proteomes" id="UP000430519">
    <property type="component" value="Unassembled WGS sequence"/>
</dbReference>
<dbReference type="AlphaFoldDB" id="A0A6I4YY17"/>
<sequence>MIPRLPSYPMPTPDTLPEQRVPWTPDPARAALLVHDLQTYFLDFYDPAQPPIPELLSAVADLTAHARTLGIPVVYTAQPGAQDPADRALLTDFWGPGLPDDPAVTRIHPLVAPQPGDTVLTKWRYSAFERTPLREHLRGWGRDQLLICGVYANIGCLLSAADAFMQDVQPFLIADALADFSEAEHRRALAYGAARCAGITHTGALLALGGAAQTADRWTPARVRAEIAAALGVPAGDLRGDDDLLLLGLDSIRLMLLTEDWQRAGSRVTYADVAARPTLDALTDLLCAAGAR</sequence>
<dbReference type="PANTHER" id="PTHR43540:SF3">
    <property type="entry name" value="ENTEROBACTIN SYNTHASE COMPONENT B"/>
    <property type="match status" value="1"/>
</dbReference>
<protein>
    <recommendedName>
        <fullName evidence="2">isochorismatase</fullName>
        <ecNumber evidence="2">3.3.2.1</ecNumber>
    </recommendedName>
</protein>
<dbReference type="SUPFAM" id="SSF47336">
    <property type="entry name" value="ACP-like"/>
    <property type="match status" value="1"/>
</dbReference>
<comment type="caution">
    <text evidence="9">The sequence shown here is derived from an EMBL/GenBank/DDBJ whole genome shotgun (WGS) entry which is preliminary data.</text>
</comment>
<feature type="compositionally biased region" description="Pro residues" evidence="6">
    <location>
        <begin position="1"/>
        <end position="14"/>
    </location>
</feature>
<evidence type="ECO:0000259" key="7">
    <source>
        <dbReference type="Pfam" id="PF00550"/>
    </source>
</evidence>
<dbReference type="RefSeq" id="WP_160982644.1">
    <property type="nucleotide sequence ID" value="NZ_WVHK01000169.1"/>
</dbReference>
<proteinExistence type="predicted"/>
<dbReference type="InterPro" id="IPR050272">
    <property type="entry name" value="Isochorismatase-like_hydrls"/>
</dbReference>
<dbReference type="Gene3D" id="3.40.50.850">
    <property type="entry name" value="Isochorismatase-like"/>
    <property type="match status" value="1"/>
</dbReference>
<evidence type="ECO:0000256" key="3">
    <source>
        <dbReference type="ARBA" id="ARBA00022801"/>
    </source>
</evidence>
<evidence type="ECO:0000256" key="6">
    <source>
        <dbReference type="SAM" id="MobiDB-lite"/>
    </source>
</evidence>
<evidence type="ECO:0000256" key="5">
    <source>
        <dbReference type="PIRSR" id="PIRSR001111-50"/>
    </source>
</evidence>
<comment type="cofactor">
    <cofactor evidence="5">
        <name>pantetheine 4'-phosphate</name>
        <dbReference type="ChEBI" id="CHEBI:47942"/>
    </cofactor>
    <text evidence="5">Binds 1 phosphopantetheine covalently.</text>
</comment>
<dbReference type="InterPro" id="IPR000868">
    <property type="entry name" value="Isochorismatase-like_dom"/>
</dbReference>
<dbReference type="InterPro" id="IPR036380">
    <property type="entry name" value="Isochorismatase-like_sf"/>
</dbReference>
<evidence type="ECO:0000256" key="2">
    <source>
        <dbReference type="ARBA" id="ARBA00012100"/>
    </source>
</evidence>
<dbReference type="PIRSF" id="PIRSF001111">
    <property type="entry name" value="Isochorismatase"/>
    <property type="match status" value="1"/>
</dbReference>
<gene>
    <name evidence="9" type="ORF">GLX28_20545</name>
</gene>
<dbReference type="Gene3D" id="1.10.1200.10">
    <property type="entry name" value="ACP-like"/>
    <property type="match status" value="1"/>
</dbReference>
<organism evidence="9 10">
    <name type="scientific">Deinococcus xianganensis</name>
    <dbReference type="NCBI Taxonomy" id="1507289"/>
    <lineage>
        <taxon>Bacteria</taxon>
        <taxon>Thermotogati</taxon>
        <taxon>Deinococcota</taxon>
        <taxon>Deinococci</taxon>
        <taxon>Deinococcales</taxon>
        <taxon>Deinococcaceae</taxon>
        <taxon>Deinococcus</taxon>
    </lineage>
</organism>
<keyword evidence="5" id="KW-0596">Phosphopantetheine</keyword>
<dbReference type="InterPro" id="IPR036736">
    <property type="entry name" value="ACP-like_sf"/>
</dbReference>
<name>A0A6I4YY17_9DEIO</name>
<dbReference type="EMBL" id="WVHK01000169">
    <property type="protein sequence ID" value="MXV22013.1"/>
    <property type="molecule type" value="Genomic_DNA"/>
</dbReference>
<accession>A0A6I4YY17</accession>
<dbReference type="EC" id="3.3.2.1" evidence="2"/>
<dbReference type="InterPro" id="IPR009081">
    <property type="entry name" value="PP-bd_ACP"/>
</dbReference>
<evidence type="ECO:0000256" key="1">
    <source>
        <dbReference type="ARBA" id="ARBA00004924"/>
    </source>
</evidence>
<feature type="region of interest" description="Disordered" evidence="6">
    <location>
        <begin position="1"/>
        <end position="23"/>
    </location>
</feature>
<evidence type="ECO:0000313" key="10">
    <source>
        <dbReference type="Proteomes" id="UP000430519"/>
    </source>
</evidence>
<evidence type="ECO:0000313" key="9">
    <source>
        <dbReference type="EMBL" id="MXV22013.1"/>
    </source>
</evidence>
<dbReference type="GO" id="GO:0008908">
    <property type="term" value="F:isochorismatase activity"/>
    <property type="evidence" value="ECO:0007669"/>
    <property type="project" value="UniProtKB-EC"/>
</dbReference>
<dbReference type="PANTHER" id="PTHR43540">
    <property type="entry name" value="PEROXYUREIDOACRYLATE/UREIDOACRYLATE AMIDOHYDROLASE-RELATED"/>
    <property type="match status" value="1"/>
</dbReference>
<evidence type="ECO:0000259" key="8">
    <source>
        <dbReference type="Pfam" id="PF00857"/>
    </source>
</evidence>
<dbReference type="PRINTS" id="PR01398">
    <property type="entry name" value="ISCHRISMTASE"/>
</dbReference>
<feature type="domain" description="Isochorismatase-like" evidence="8">
    <location>
        <begin position="30"/>
        <end position="202"/>
    </location>
</feature>
<keyword evidence="10" id="KW-1185">Reference proteome</keyword>
<comment type="pathway">
    <text evidence="1">Siderophore biosynthesis.</text>
</comment>
<feature type="domain" description="Carrier" evidence="7">
    <location>
        <begin position="222"/>
        <end position="286"/>
    </location>
</feature>